<comment type="caution">
    <text evidence="2">The sequence shown here is derived from an EMBL/GenBank/DDBJ whole genome shotgun (WGS) entry which is preliminary data.</text>
</comment>
<protein>
    <submittedName>
        <fullName evidence="2">Uncharacterized protein</fullName>
    </submittedName>
</protein>
<accession>A0A5B7ICL3</accession>
<proteinExistence type="predicted"/>
<evidence type="ECO:0000313" key="2">
    <source>
        <dbReference type="EMBL" id="MPC79656.1"/>
    </source>
</evidence>
<dbReference type="AlphaFoldDB" id="A0A5B7ICL3"/>
<dbReference type="Proteomes" id="UP000324222">
    <property type="component" value="Unassembled WGS sequence"/>
</dbReference>
<sequence length="318" mass="34684">MTPMGVIGTACLLYDAFLTEFLIGHLSLIKGEVMPSAHRYLTSRPLYAPDQPRAPPSRPAGNCIILHAFRVILLEEFLREHFHFGVFPEVRKEVRAPPCLPGAEGDAGALRMGERGVRSEGRGGEGNDGTISPECNGESRGQAEGKPGALFPVSHFVSDVVTKLAPCLPSAHAQVKPPAAQTWGRPPNMADTPLLDSHYYAASLHLHPRCIRVTRCRLTARRTLSCPSVAYTTTPTGWPPPSPPCGLHVDLPLTLSLAREITSLPSPPSPVTHRGIMCIDGFRPYQVDCFKYLVYLSCERLFLIWSGSREGLRVPAPP</sequence>
<dbReference type="EMBL" id="VSRR010051710">
    <property type="protein sequence ID" value="MPC79656.1"/>
    <property type="molecule type" value="Genomic_DNA"/>
</dbReference>
<reference evidence="2 3" key="1">
    <citation type="submission" date="2019-05" db="EMBL/GenBank/DDBJ databases">
        <title>Another draft genome of Portunus trituberculatus and its Hox gene families provides insights of decapod evolution.</title>
        <authorList>
            <person name="Jeong J.-H."/>
            <person name="Song I."/>
            <person name="Kim S."/>
            <person name="Choi T."/>
            <person name="Kim D."/>
            <person name="Ryu S."/>
            <person name="Kim W."/>
        </authorList>
    </citation>
    <scope>NUCLEOTIDE SEQUENCE [LARGE SCALE GENOMIC DNA]</scope>
    <source>
        <tissue evidence="2">Muscle</tissue>
    </source>
</reference>
<keyword evidence="3" id="KW-1185">Reference proteome</keyword>
<feature type="compositionally biased region" description="Basic and acidic residues" evidence="1">
    <location>
        <begin position="116"/>
        <end position="125"/>
    </location>
</feature>
<name>A0A5B7ICL3_PORTR</name>
<organism evidence="2 3">
    <name type="scientific">Portunus trituberculatus</name>
    <name type="common">Swimming crab</name>
    <name type="synonym">Neptunus trituberculatus</name>
    <dbReference type="NCBI Taxonomy" id="210409"/>
    <lineage>
        <taxon>Eukaryota</taxon>
        <taxon>Metazoa</taxon>
        <taxon>Ecdysozoa</taxon>
        <taxon>Arthropoda</taxon>
        <taxon>Crustacea</taxon>
        <taxon>Multicrustacea</taxon>
        <taxon>Malacostraca</taxon>
        <taxon>Eumalacostraca</taxon>
        <taxon>Eucarida</taxon>
        <taxon>Decapoda</taxon>
        <taxon>Pleocyemata</taxon>
        <taxon>Brachyura</taxon>
        <taxon>Eubrachyura</taxon>
        <taxon>Portunoidea</taxon>
        <taxon>Portunidae</taxon>
        <taxon>Portuninae</taxon>
        <taxon>Portunus</taxon>
    </lineage>
</organism>
<evidence type="ECO:0000256" key="1">
    <source>
        <dbReference type="SAM" id="MobiDB-lite"/>
    </source>
</evidence>
<gene>
    <name evidence="2" type="ORF">E2C01_074193</name>
</gene>
<feature type="region of interest" description="Disordered" evidence="1">
    <location>
        <begin position="116"/>
        <end position="144"/>
    </location>
</feature>
<evidence type="ECO:0000313" key="3">
    <source>
        <dbReference type="Proteomes" id="UP000324222"/>
    </source>
</evidence>